<comment type="function">
    <text evidence="4">Catalyzes the interconversion of L-alanine and D-alanine. May also act on other amino acids.</text>
</comment>
<dbReference type="PROSITE" id="PS00395">
    <property type="entry name" value="ALANINE_RACEMASE"/>
    <property type="match status" value="1"/>
</dbReference>
<dbReference type="InterPro" id="IPR009006">
    <property type="entry name" value="Ala_racemase/Decarboxylase_C"/>
</dbReference>
<dbReference type="Pfam" id="PF00842">
    <property type="entry name" value="Ala_racemase_C"/>
    <property type="match status" value="1"/>
</dbReference>
<evidence type="ECO:0000256" key="1">
    <source>
        <dbReference type="ARBA" id="ARBA00001933"/>
    </source>
</evidence>
<dbReference type="InterPro" id="IPR001608">
    <property type="entry name" value="Ala_racemase_N"/>
</dbReference>
<evidence type="ECO:0000259" key="5">
    <source>
        <dbReference type="SMART" id="SM01005"/>
    </source>
</evidence>
<dbReference type="Proteomes" id="UP001596028">
    <property type="component" value="Unassembled WGS sequence"/>
</dbReference>
<feature type="modified residue" description="N6-(pyridoxal phosphate)lysine" evidence="4">
    <location>
        <position position="67"/>
    </location>
</feature>
<dbReference type="Pfam" id="PF01168">
    <property type="entry name" value="Ala_racemase_N"/>
    <property type="match status" value="1"/>
</dbReference>
<dbReference type="PRINTS" id="PR00992">
    <property type="entry name" value="ALARACEMASE"/>
</dbReference>
<evidence type="ECO:0000313" key="7">
    <source>
        <dbReference type="Proteomes" id="UP001596028"/>
    </source>
</evidence>
<feature type="binding site" evidence="4">
    <location>
        <position position="161"/>
    </location>
    <ligand>
        <name>substrate</name>
    </ligand>
</feature>
<dbReference type="Gene3D" id="2.40.37.10">
    <property type="entry name" value="Lyase, Ornithine Decarboxylase, Chain A, domain 1"/>
    <property type="match status" value="1"/>
</dbReference>
<dbReference type="PANTHER" id="PTHR30511">
    <property type="entry name" value="ALANINE RACEMASE"/>
    <property type="match status" value="1"/>
</dbReference>
<proteinExistence type="inferred from homology"/>
<dbReference type="EMBL" id="JBHSEP010000022">
    <property type="protein sequence ID" value="MFC4601070.1"/>
    <property type="molecule type" value="Genomic_DNA"/>
</dbReference>
<comment type="similarity">
    <text evidence="4">Belongs to the alanine racemase family.</text>
</comment>
<accession>A0ABV9FJW6</accession>
<dbReference type="InterPro" id="IPR011079">
    <property type="entry name" value="Ala_racemase_C"/>
</dbReference>
<dbReference type="Gene3D" id="3.20.20.10">
    <property type="entry name" value="Alanine racemase"/>
    <property type="match status" value="1"/>
</dbReference>
<evidence type="ECO:0000256" key="2">
    <source>
        <dbReference type="ARBA" id="ARBA00022898"/>
    </source>
</evidence>
<dbReference type="InterPro" id="IPR020622">
    <property type="entry name" value="Ala_racemase_pyridoxalP-BS"/>
</dbReference>
<feature type="binding site" evidence="4">
    <location>
        <position position="342"/>
    </location>
    <ligand>
        <name>substrate</name>
    </ligand>
</feature>
<dbReference type="HAMAP" id="MF_01201">
    <property type="entry name" value="Ala_racemase"/>
    <property type="match status" value="1"/>
</dbReference>
<keyword evidence="2 4" id="KW-0663">Pyridoxal phosphate</keyword>
<comment type="caution">
    <text evidence="6">The sequence shown here is derived from an EMBL/GenBank/DDBJ whole genome shotgun (WGS) entry which is preliminary data.</text>
</comment>
<dbReference type="InterPro" id="IPR000821">
    <property type="entry name" value="Ala_racemase"/>
</dbReference>
<comment type="pathway">
    <text evidence="4">Amino-acid biosynthesis; D-alanine biosynthesis; D-alanine from L-alanine: step 1/1.</text>
</comment>
<keyword evidence="7" id="KW-1185">Reference proteome</keyword>
<gene>
    <name evidence="6" type="primary">vanT</name>
    <name evidence="6" type="ORF">ACFO3S_22705</name>
</gene>
<dbReference type="NCBIfam" id="TIGR00492">
    <property type="entry name" value="alr"/>
    <property type="match status" value="1"/>
</dbReference>
<evidence type="ECO:0000313" key="6">
    <source>
        <dbReference type="EMBL" id="MFC4601070.1"/>
    </source>
</evidence>
<dbReference type="RefSeq" id="WP_378100728.1">
    <property type="nucleotide sequence ID" value="NZ_JBHSEP010000022.1"/>
</dbReference>
<protein>
    <recommendedName>
        <fullName evidence="4">Alanine racemase</fullName>
        <ecNumber evidence="4">5.1.1.1</ecNumber>
    </recommendedName>
</protein>
<feature type="active site" description="Proton acceptor; specific for L-alanine" evidence="4">
    <location>
        <position position="293"/>
    </location>
</feature>
<feature type="active site" description="Proton acceptor; specific for D-alanine" evidence="4">
    <location>
        <position position="67"/>
    </location>
</feature>
<comment type="catalytic activity">
    <reaction evidence="4">
        <text>L-alanine = D-alanine</text>
        <dbReference type="Rhea" id="RHEA:20249"/>
        <dbReference type="ChEBI" id="CHEBI:57416"/>
        <dbReference type="ChEBI" id="CHEBI:57972"/>
        <dbReference type="EC" id="5.1.1.1"/>
    </reaction>
</comment>
<dbReference type="SUPFAM" id="SSF51419">
    <property type="entry name" value="PLP-binding barrel"/>
    <property type="match status" value="1"/>
</dbReference>
<feature type="domain" description="Alanine racemase C-terminal" evidence="5">
    <location>
        <begin position="272"/>
        <end position="401"/>
    </location>
</feature>
<dbReference type="SMART" id="SM01005">
    <property type="entry name" value="Ala_racemase_C"/>
    <property type="match status" value="1"/>
</dbReference>
<dbReference type="SUPFAM" id="SSF50621">
    <property type="entry name" value="Alanine racemase C-terminal domain-like"/>
    <property type="match status" value="1"/>
</dbReference>
<sequence>MVREGYGGIGRFALLSEAGPQPLRLRQRPAPAKARAWVEVDLDRLAHNLGQLRSAAPGGTEIMAVVKANAYGHGGFRVAKRLYEEGVRSFAVAEVEEAIELRRRGIRGEVLVLGYTPTHRLADIVRYDLTQTAVDADDAERLQAYGAPLKIQVKIDTGMRRLGESFDKPERILSMYRHDRLLVTGTYSHLASSDRPESEAAFTRLQFRRFEEAVSRVREAGFDPGRLHIQSSYGLLNYDFPGMDIVRAGIALYGLLSREEDRTRKAVDLLPALSLKTTVILVKQVREGEGIGYGGAFVAERDSVIATLSIGYADGIARELSERGGCVLIRGRKVRIVGAVCMDQMLADVTDVEGVSQGDTATLIGEDGWHRLTAGEMARRAGTISNEIVSSIGSRIKRIYVASSPGKKSR</sequence>
<dbReference type="InterPro" id="IPR029066">
    <property type="entry name" value="PLP-binding_barrel"/>
</dbReference>
<organism evidence="6 7">
    <name type="scientific">Cohnella hongkongensis</name>
    <dbReference type="NCBI Taxonomy" id="178337"/>
    <lineage>
        <taxon>Bacteria</taxon>
        <taxon>Bacillati</taxon>
        <taxon>Bacillota</taxon>
        <taxon>Bacilli</taxon>
        <taxon>Bacillales</taxon>
        <taxon>Paenibacillaceae</taxon>
        <taxon>Cohnella</taxon>
    </lineage>
</organism>
<name>A0ABV9FJW6_9BACL</name>
<dbReference type="NCBIfam" id="NF033131">
    <property type="entry name" value="vanT-G-Cterm"/>
    <property type="match status" value="1"/>
</dbReference>
<keyword evidence="3 4" id="KW-0413">Isomerase</keyword>
<comment type="cofactor">
    <cofactor evidence="1 4">
        <name>pyridoxal 5'-phosphate</name>
        <dbReference type="ChEBI" id="CHEBI:597326"/>
    </cofactor>
</comment>
<reference evidence="7" key="1">
    <citation type="journal article" date="2019" name="Int. J. Syst. Evol. Microbiol.">
        <title>The Global Catalogue of Microorganisms (GCM) 10K type strain sequencing project: providing services to taxonomists for standard genome sequencing and annotation.</title>
        <authorList>
            <consortium name="The Broad Institute Genomics Platform"/>
            <consortium name="The Broad Institute Genome Sequencing Center for Infectious Disease"/>
            <person name="Wu L."/>
            <person name="Ma J."/>
        </authorList>
    </citation>
    <scope>NUCLEOTIDE SEQUENCE [LARGE SCALE GENOMIC DNA]</scope>
    <source>
        <strain evidence="7">CCUG 49571</strain>
    </source>
</reference>
<dbReference type="PANTHER" id="PTHR30511:SF0">
    <property type="entry name" value="ALANINE RACEMASE, CATABOLIC-RELATED"/>
    <property type="match status" value="1"/>
</dbReference>
<dbReference type="EC" id="5.1.1.1" evidence="4"/>
<evidence type="ECO:0000256" key="3">
    <source>
        <dbReference type="ARBA" id="ARBA00023235"/>
    </source>
</evidence>
<evidence type="ECO:0000256" key="4">
    <source>
        <dbReference type="HAMAP-Rule" id="MF_01201"/>
    </source>
</evidence>